<evidence type="ECO:0000313" key="6">
    <source>
        <dbReference type="EMBL" id="KAF1748705.1"/>
    </source>
</evidence>
<gene>
    <name evidence="6" type="ORF">GCK72_025172</name>
</gene>
<comment type="caution">
    <text evidence="6">The sequence shown here is derived from an EMBL/GenBank/DDBJ whole genome shotgun (WGS) entry which is preliminary data.</text>
</comment>
<dbReference type="Pfam" id="PF01593">
    <property type="entry name" value="Amino_oxidase"/>
    <property type="match status" value="1"/>
</dbReference>
<dbReference type="SUPFAM" id="SSF46689">
    <property type="entry name" value="Homeodomain-like"/>
    <property type="match status" value="1"/>
</dbReference>
<dbReference type="GO" id="GO:0003682">
    <property type="term" value="F:chromatin binding"/>
    <property type="evidence" value="ECO:0007669"/>
    <property type="project" value="TreeGrafter"/>
</dbReference>
<dbReference type="InterPro" id="IPR007526">
    <property type="entry name" value="SWIRM"/>
</dbReference>
<dbReference type="EMBL" id="WUAV01000006">
    <property type="protein sequence ID" value="KAF1748705.1"/>
    <property type="molecule type" value="Genomic_DNA"/>
</dbReference>
<dbReference type="PANTHER" id="PTHR10742:SF386">
    <property type="entry name" value="LYSINE-SPECIFIC HISTONE DEMETHYLASE 1A"/>
    <property type="match status" value="1"/>
</dbReference>
<dbReference type="Pfam" id="PF04433">
    <property type="entry name" value="SWIRM"/>
    <property type="match status" value="1"/>
</dbReference>
<dbReference type="AlphaFoldDB" id="A0A6A5G212"/>
<comment type="subcellular location">
    <subcellularLocation>
        <location evidence="1">Nucleus</location>
    </subcellularLocation>
</comment>
<dbReference type="SUPFAM" id="SSF54373">
    <property type="entry name" value="FAD-linked reductases, C-terminal domain"/>
    <property type="match status" value="1"/>
</dbReference>
<dbReference type="InterPro" id="IPR050281">
    <property type="entry name" value="Flavin_monoamine_oxidase"/>
</dbReference>
<dbReference type="GO" id="GO:0140682">
    <property type="term" value="F:FAD-dependent H3K4me/H3K4me3 demethylase activity"/>
    <property type="evidence" value="ECO:0007669"/>
    <property type="project" value="UniProtKB-ARBA"/>
</dbReference>
<dbReference type="SUPFAM" id="SSF51905">
    <property type="entry name" value="FAD/NAD(P)-binding domain"/>
    <property type="match status" value="1"/>
</dbReference>
<feature type="domain" description="SWIRM" evidence="5">
    <location>
        <begin position="36"/>
        <end position="134"/>
    </location>
</feature>
<comment type="similarity">
    <text evidence="2">Belongs to the flavin monoamine oxidase family.</text>
</comment>
<dbReference type="Proteomes" id="UP000483820">
    <property type="component" value="Chromosome X"/>
</dbReference>
<sequence>MSRVFTKAARSRQKNAEEEEIEEMEMFGLLGTDHTLKNVARCMRMPYEETTAIERSLFYELLQSRQMTEIFLKIRNTALLVWHMNRQVECTTEDVKNRLETPFKYYAIMIQNIVHYLTRHGIINFGCYHHESHLEYQIPREHQNVLVIGAGAAGIAAATQLSDLGFRPTIFEARQRIGGRVASMWHDGALLEVGCDTLRNLDTSPINTLLCQMDIETTFYMENELIYKDGHRLSEQRKHLFKTLYQNLQGSIDHVAFEKEHRSEDNGMYVSRQQMYENMFNQIERRTLVNFHNHAKESNNLTQRMEMLSKTLETLRTAALRGEEKYKEIPKEDYIQRRSVNLKLKKAMEKFDDAIEEFDALRARLNAHNQMQPSQQYMSPDDFRDFNAHLGLEEYLTGTQLETVQFSSNTRNFLPEGPAASVKQGVGSIFEELAEKCRIPILFKHTITEIDTSGKDSVRVQFETPKGSAAMTFRYVVCTLPLGVLKKTISNDQRAPIFKPPLPPNKVDAIKCLGWGLINKITMGFPDPFWRTFRDEQTQFARIPEITERSYMLSWTSPPNSNSITTYIVAHRTVHDKSENEHVDAAIKCLKEIFPDCPDQPLFSLCTRWHNDPLAFGTGTFMSLRSEPKHFEDISEAIRTKDGLKRLFFAGEHTDATEYGTINGAWLSGVRAAAELANDYLGSGLIDGSDVQIPLADDDFEPTADHYLPKEESFLQPPPELLIPKEEPI</sequence>
<dbReference type="GeneID" id="9801511"/>
<keyword evidence="3" id="KW-0560">Oxidoreductase</keyword>
<evidence type="ECO:0000259" key="5">
    <source>
        <dbReference type="PROSITE" id="PS50934"/>
    </source>
</evidence>
<dbReference type="InterPro" id="IPR036188">
    <property type="entry name" value="FAD/NAD-bd_sf"/>
</dbReference>
<organism evidence="6 7">
    <name type="scientific">Caenorhabditis remanei</name>
    <name type="common">Caenorhabditis vulgaris</name>
    <dbReference type="NCBI Taxonomy" id="31234"/>
    <lineage>
        <taxon>Eukaryota</taxon>
        <taxon>Metazoa</taxon>
        <taxon>Ecdysozoa</taxon>
        <taxon>Nematoda</taxon>
        <taxon>Chromadorea</taxon>
        <taxon>Rhabditida</taxon>
        <taxon>Rhabditina</taxon>
        <taxon>Rhabditomorpha</taxon>
        <taxon>Rhabditoidea</taxon>
        <taxon>Rhabditidae</taxon>
        <taxon>Peloderinae</taxon>
        <taxon>Caenorhabditis</taxon>
    </lineage>
</organism>
<proteinExistence type="inferred from homology"/>
<dbReference type="InterPro" id="IPR036388">
    <property type="entry name" value="WH-like_DNA-bd_sf"/>
</dbReference>
<dbReference type="KEGG" id="crq:GCK72_025172"/>
<keyword evidence="4" id="KW-0175">Coiled coil</keyword>
<accession>A0A6A5G212</accession>
<dbReference type="Gene3D" id="1.10.10.10">
    <property type="entry name" value="Winged helix-like DNA-binding domain superfamily/Winged helix DNA-binding domain"/>
    <property type="match status" value="1"/>
</dbReference>
<evidence type="ECO:0000313" key="7">
    <source>
        <dbReference type="Proteomes" id="UP000483820"/>
    </source>
</evidence>
<evidence type="ECO:0000256" key="4">
    <source>
        <dbReference type="SAM" id="Coils"/>
    </source>
</evidence>
<dbReference type="Gene3D" id="3.50.50.60">
    <property type="entry name" value="FAD/NAD(P)-binding domain"/>
    <property type="match status" value="2"/>
</dbReference>
<dbReference type="InterPro" id="IPR009057">
    <property type="entry name" value="Homeodomain-like_sf"/>
</dbReference>
<dbReference type="GO" id="GO:0005634">
    <property type="term" value="C:nucleus"/>
    <property type="evidence" value="ECO:0007669"/>
    <property type="project" value="UniProtKB-SubCell"/>
</dbReference>
<reference evidence="6 7" key="1">
    <citation type="submission" date="2019-12" db="EMBL/GenBank/DDBJ databases">
        <title>Chromosome-level assembly of the Caenorhabditis remanei genome.</title>
        <authorList>
            <person name="Teterina A.A."/>
            <person name="Willis J.H."/>
            <person name="Phillips P.C."/>
        </authorList>
    </citation>
    <scope>NUCLEOTIDE SEQUENCE [LARGE SCALE GENOMIC DNA]</scope>
    <source>
        <strain evidence="6 7">PX506</strain>
        <tissue evidence="6">Whole organism</tissue>
    </source>
</reference>
<dbReference type="GO" id="GO:0050660">
    <property type="term" value="F:flavin adenine dinucleotide binding"/>
    <property type="evidence" value="ECO:0007669"/>
    <property type="project" value="TreeGrafter"/>
</dbReference>
<protein>
    <recommendedName>
        <fullName evidence="5">SWIRM domain-containing protein</fullName>
    </recommendedName>
</protein>
<dbReference type="CTD" id="9801511"/>
<evidence type="ECO:0000256" key="1">
    <source>
        <dbReference type="ARBA" id="ARBA00004123"/>
    </source>
</evidence>
<dbReference type="RefSeq" id="XP_003098524.2">
    <property type="nucleotide sequence ID" value="XM_003098476.2"/>
</dbReference>
<dbReference type="PANTHER" id="PTHR10742">
    <property type="entry name" value="FLAVIN MONOAMINE OXIDASE"/>
    <property type="match status" value="1"/>
</dbReference>
<dbReference type="PROSITE" id="PS50934">
    <property type="entry name" value="SWIRM"/>
    <property type="match status" value="1"/>
</dbReference>
<evidence type="ECO:0000256" key="2">
    <source>
        <dbReference type="ARBA" id="ARBA00005995"/>
    </source>
</evidence>
<dbReference type="InterPro" id="IPR002937">
    <property type="entry name" value="Amino_oxidase"/>
</dbReference>
<name>A0A6A5G212_CAERE</name>
<evidence type="ECO:0000256" key="3">
    <source>
        <dbReference type="ARBA" id="ARBA00023002"/>
    </source>
</evidence>
<feature type="coiled-coil region" evidence="4">
    <location>
        <begin position="298"/>
        <end position="364"/>
    </location>
</feature>